<evidence type="ECO:0000313" key="13">
    <source>
        <dbReference type="Proteomes" id="UP000828390"/>
    </source>
</evidence>
<comment type="subcellular location">
    <subcellularLocation>
        <location evidence="1">Endomembrane system</location>
    </subcellularLocation>
</comment>
<dbReference type="SMART" id="SM01404">
    <property type="entry name" value="CIMR"/>
    <property type="match status" value="6"/>
</dbReference>
<keyword evidence="7" id="KW-1015">Disulfide bond</keyword>
<dbReference type="SUPFAM" id="SSF50911">
    <property type="entry name" value="Mannose 6-phosphate receptor domain"/>
    <property type="match status" value="7"/>
</dbReference>
<feature type="chain" id="PRO_5039007040" description="MRH domain-containing protein" evidence="10">
    <location>
        <begin position="29"/>
        <end position="1079"/>
    </location>
</feature>
<dbReference type="AlphaFoldDB" id="A0A9D4CJT2"/>
<keyword evidence="13" id="KW-1185">Reference proteome</keyword>
<feature type="transmembrane region" description="Helical" evidence="9">
    <location>
        <begin position="974"/>
        <end position="994"/>
    </location>
</feature>
<keyword evidence="3 9" id="KW-0812">Transmembrane</keyword>
<evidence type="ECO:0000256" key="5">
    <source>
        <dbReference type="ARBA" id="ARBA00022989"/>
    </source>
</evidence>
<feature type="domain" description="MRH" evidence="11">
    <location>
        <begin position="52"/>
        <end position="195"/>
    </location>
</feature>
<dbReference type="EMBL" id="JAIWYP010000012">
    <property type="protein sequence ID" value="KAH3726630.1"/>
    <property type="molecule type" value="Genomic_DNA"/>
</dbReference>
<feature type="domain" description="MRH" evidence="11">
    <location>
        <begin position="814"/>
        <end position="927"/>
    </location>
</feature>
<protein>
    <recommendedName>
        <fullName evidence="11">MRH domain-containing protein</fullName>
    </recommendedName>
</protein>
<feature type="domain" description="MRH" evidence="11">
    <location>
        <begin position="503"/>
        <end position="638"/>
    </location>
</feature>
<feature type="signal peptide" evidence="10">
    <location>
        <begin position="1"/>
        <end position="28"/>
    </location>
</feature>
<feature type="region of interest" description="Disordered" evidence="8">
    <location>
        <begin position="937"/>
        <end position="969"/>
    </location>
</feature>
<dbReference type="GO" id="GO:0010008">
    <property type="term" value="C:endosome membrane"/>
    <property type="evidence" value="ECO:0007669"/>
    <property type="project" value="UniProtKB-SubCell"/>
</dbReference>
<feature type="region of interest" description="Disordered" evidence="8">
    <location>
        <begin position="1039"/>
        <end position="1079"/>
    </location>
</feature>
<dbReference type="PANTHER" id="PTHR15071:SF0">
    <property type="entry name" value="MANNOSE 6-PHOSPHATE RECEPTOR-LIKE PROTEIN 1"/>
    <property type="match status" value="1"/>
</dbReference>
<name>A0A9D4CJT2_DREPO</name>
<dbReference type="InterPro" id="IPR009011">
    <property type="entry name" value="Man6P_isomerase_rcpt-bd_dom_sf"/>
</dbReference>
<evidence type="ECO:0000313" key="12">
    <source>
        <dbReference type="EMBL" id="KAH3726630.1"/>
    </source>
</evidence>
<evidence type="ECO:0000256" key="1">
    <source>
        <dbReference type="ARBA" id="ARBA00004308"/>
    </source>
</evidence>
<comment type="caution">
    <text evidence="12">The sequence shown here is derived from an EMBL/GenBank/DDBJ whole genome shotgun (WGS) entry which is preliminary data.</text>
</comment>
<keyword evidence="5 9" id="KW-1133">Transmembrane helix</keyword>
<dbReference type="PROSITE" id="PS51914">
    <property type="entry name" value="MRH"/>
    <property type="match status" value="6"/>
</dbReference>
<evidence type="ECO:0000256" key="3">
    <source>
        <dbReference type="ARBA" id="ARBA00022692"/>
    </source>
</evidence>
<dbReference type="PANTHER" id="PTHR15071">
    <property type="entry name" value="MANNOSE-6-PHOSPHATE RECEPTOR FAMILY MEMBER"/>
    <property type="match status" value="1"/>
</dbReference>
<evidence type="ECO:0000256" key="6">
    <source>
        <dbReference type="ARBA" id="ARBA00023136"/>
    </source>
</evidence>
<dbReference type="GO" id="GO:0005802">
    <property type="term" value="C:trans-Golgi network"/>
    <property type="evidence" value="ECO:0007669"/>
    <property type="project" value="TreeGrafter"/>
</dbReference>
<dbReference type="Gene3D" id="2.70.130.10">
    <property type="entry name" value="Mannose-6-phosphate receptor binding domain"/>
    <property type="match status" value="7"/>
</dbReference>
<gene>
    <name evidence="12" type="ORF">DPMN_052498</name>
</gene>
<evidence type="ECO:0000256" key="10">
    <source>
        <dbReference type="SAM" id="SignalP"/>
    </source>
</evidence>
<dbReference type="GO" id="GO:0007041">
    <property type="term" value="P:lysosomal transport"/>
    <property type="evidence" value="ECO:0007669"/>
    <property type="project" value="InterPro"/>
</dbReference>
<evidence type="ECO:0000256" key="8">
    <source>
        <dbReference type="SAM" id="MobiDB-lite"/>
    </source>
</evidence>
<evidence type="ECO:0000259" key="11">
    <source>
        <dbReference type="PROSITE" id="PS51914"/>
    </source>
</evidence>
<reference evidence="12" key="1">
    <citation type="journal article" date="2019" name="bioRxiv">
        <title>The Genome of the Zebra Mussel, Dreissena polymorpha: A Resource for Invasive Species Research.</title>
        <authorList>
            <person name="McCartney M.A."/>
            <person name="Auch B."/>
            <person name="Kono T."/>
            <person name="Mallez S."/>
            <person name="Zhang Y."/>
            <person name="Obille A."/>
            <person name="Becker A."/>
            <person name="Abrahante J.E."/>
            <person name="Garbe J."/>
            <person name="Badalamenti J.P."/>
            <person name="Herman A."/>
            <person name="Mangelson H."/>
            <person name="Liachko I."/>
            <person name="Sullivan S."/>
            <person name="Sone E.D."/>
            <person name="Koren S."/>
            <person name="Silverstein K.A.T."/>
            <person name="Beckman K.B."/>
            <person name="Gohl D.M."/>
        </authorList>
    </citation>
    <scope>NUCLEOTIDE SEQUENCE</scope>
    <source>
        <strain evidence="12">Duluth1</strain>
        <tissue evidence="12">Whole animal</tissue>
    </source>
</reference>
<dbReference type="InterPro" id="IPR044865">
    <property type="entry name" value="MRH_dom"/>
</dbReference>
<dbReference type="GO" id="GO:0000139">
    <property type="term" value="C:Golgi membrane"/>
    <property type="evidence" value="ECO:0007669"/>
    <property type="project" value="UniProtKB-SubCell"/>
</dbReference>
<organism evidence="12 13">
    <name type="scientific">Dreissena polymorpha</name>
    <name type="common">Zebra mussel</name>
    <name type="synonym">Mytilus polymorpha</name>
    <dbReference type="NCBI Taxonomy" id="45954"/>
    <lineage>
        <taxon>Eukaryota</taxon>
        <taxon>Metazoa</taxon>
        <taxon>Spiralia</taxon>
        <taxon>Lophotrochozoa</taxon>
        <taxon>Mollusca</taxon>
        <taxon>Bivalvia</taxon>
        <taxon>Autobranchia</taxon>
        <taxon>Heteroconchia</taxon>
        <taxon>Euheterodonta</taxon>
        <taxon>Imparidentia</taxon>
        <taxon>Neoheterodontei</taxon>
        <taxon>Myida</taxon>
        <taxon>Dreissenoidea</taxon>
        <taxon>Dreissenidae</taxon>
        <taxon>Dreissena</taxon>
    </lineage>
</organism>
<dbReference type="Pfam" id="PF00878">
    <property type="entry name" value="CIMR"/>
    <property type="match status" value="6"/>
</dbReference>
<reference evidence="12" key="2">
    <citation type="submission" date="2020-11" db="EMBL/GenBank/DDBJ databases">
        <authorList>
            <person name="McCartney M.A."/>
            <person name="Auch B."/>
            <person name="Kono T."/>
            <person name="Mallez S."/>
            <person name="Becker A."/>
            <person name="Gohl D.M."/>
            <person name="Silverstein K.A.T."/>
            <person name="Koren S."/>
            <person name="Bechman K.B."/>
            <person name="Herman A."/>
            <person name="Abrahante J.E."/>
            <person name="Garbe J."/>
        </authorList>
    </citation>
    <scope>NUCLEOTIDE SEQUENCE</scope>
    <source>
        <strain evidence="12">Duluth1</strain>
        <tissue evidence="12">Whole animal</tissue>
    </source>
</reference>
<dbReference type="InterPro" id="IPR000479">
    <property type="entry name" value="CIMR_rpt"/>
</dbReference>
<evidence type="ECO:0000256" key="2">
    <source>
        <dbReference type="ARBA" id="ARBA00022448"/>
    </source>
</evidence>
<evidence type="ECO:0000256" key="7">
    <source>
        <dbReference type="ARBA" id="ARBA00023157"/>
    </source>
</evidence>
<feature type="domain" description="MRH" evidence="11">
    <location>
        <begin position="209"/>
        <end position="350"/>
    </location>
</feature>
<keyword evidence="2" id="KW-0813">Transport</keyword>
<dbReference type="GO" id="GO:0038023">
    <property type="term" value="F:signaling receptor activity"/>
    <property type="evidence" value="ECO:0007669"/>
    <property type="project" value="InterPro"/>
</dbReference>
<keyword evidence="4 10" id="KW-0732">Signal</keyword>
<proteinExistence type="predicted"/>
<keyword evidence="6 9" id="KW-0472">Membrane</keyword>
<feature type="domain" description="MRH" evidence="11">
    <location>
        <begin position="641"/>
        <end position="789"/>
    </location>
</feature>
<sequence>MMVMLATTTTTTFFCLVTIIFSSGPVFIEEAFNCKYIFEWKTHRACPPWSEGACAITGPDGKNYDLGSLTLDDDNYESTDGNMRFIINVCRSLILQKDTYCPYDAAACMVDLSKNNTDTTKYLNIGEPNSNQIAYVNGHVALTYTNGVKCGTGTMTTRILFMCDEKAKDTSPSEHFKIGDCEHHFTWTTSAACPLKDATTPAPVSVGNITCLVTNPRTGYVFDLSRLKSLTTGWSVKEDNEHLYEFNVCAPLVNSACGTADKNMGVCQSQISGTNKYNAGNVVSNLWYDDGVVIQSFSGGAPCHNNQFNRSTTVSFICNDHHGIGRPVFQSETDDCTYYIAWMTDLVCEIDAKCTVDVGSMTLDLSPLSRVTDKVVSSTYDNSSFYLSVCSPLTPVAGLLCPSGAGVCQVIPGNNNMQISLGKPGAHPIWDSVTKAIVLVYVNGSQCDSNRAKNFTSKIIFKCGTDARSSPMFVSKDGCEFTFTWDVPQACLSVVTPAPPTVNVCGYNDPITGQNYNFTQLKKSTPYEVKDDSTGSVYLVNMCGNVTGPDIPLNCSSSMVCRKSDAVSFGTPSQYSALKEGESIKFTYGQGGICQESKKAESHILFQCDPGSLGTPEFLTGFGCDIELLWRTPIACAWIVNPCRAIIDGHLYDLSLLSKSTGAWSVVDSKKNTYVFNVCSALKGGNLGDGCQRGAIACRKSSSGVFESLGSASATKDMYIDATSGKLVLEYGEGSPACSKGRSDNTPARTRITFTCGNTLGFPQFVENAANEVSCIFEFTWETSLACKVKRSSVVMTTAGIVTDPRSGSVVNLTAILNTSYTVTDNYELNLGGNTPHCVSGVVCLKAGDQKYRLLGDVSKATFYMEDDRLEAVYTTEEQCTGEHSKENVTSIIQFVCSNSDQAPQILHNSSDCLFVFSWETKQACVQLNVIIPSVSSTTVQPSSGGGTGDNTGGTKDASTAQKSGGGGLSSSTVVGVVATFLSAIILCILLVVFHKKERRDACFARIQDLYSRRGRREYSQLPAGDMNDIFGEEDEVITVEDASGGPASTSPLREDDSIVNVTSKPASYHDDSDEELLA</sequence>
<accession>A0A9D4CJT2</accession>
<dbReference type="Proteomes" id="UP000828390">
    <property type="component" value="Unassembled WGS sequence"/>
</dbReference>
<dbReference type="GO" id="GO:0005537">
    <property type="term" value="F:D-mannose binding"/>
    <property type="evidence" value="ECO:0007669"/>
    <property type="project" value="InterPro"/>
</dbReference>
<evidence type="ECO:0000256" key="9">
    <source>
        <dbReference type="SAM" id="Phobius"/>
    </source>
</evidence>
<feature type="domain" description="MRH" evidence="11">
    <location>
        <begin position="352"/>
        <end position="493"/>
    </location>
</feature>
<evidence type="ECO:0000256" key="4">
    <source>
        <dbReference type="ARBA" id="ARBA00022729"/>
    </source>
</evidence>